<feature type="compositionally biased region" description="Basic and acidic residues" evidence="8">
    <location>
        <begin position="80"/>
        <end position="91"/>
    </location>
</feature>
<dbReference type="GO" id="GO:0031640">
    <property type="term" value="P:killing of cells of another organism"/>
    <property type="evidence" value="ECO:0007669"/>
    <property type="project" value="UniProtKB-KW"/>
</dbReference>
<dbReference type="InterPro" id="IPR026834">
    <property type="entry name" value="LHH"/>
</dbReference>
<dbReference type="AlphaFoldDB" id="A0A556RGL5"/>
<sequence length="98" mass="11249">MDKLLTNGNNPSWEVVRKRYWKNRYEATKATSQEFSSGNLDRIKKGNAPLDANGNPMELHHHNPQRNGGANVNNPINLREVTREQHSKLDPYRNLGNN</sequence>
<evidence type="ECO:0000256" key="3">
    <source>
        <dbReference type="ARBA" id="ARBA00022722"/>
    </source>
</evidence>
<reference evidence="10 11" key="1">
    <citation type="submission" date="2019-07" db="EMBL/GenBank/DDBJ databases">
        <title>Gilliamella genomes.</title>
        <authorList>
            <person name="Zheng H."/>
        </authorList>
    </citation>
    <scope>NUCLEOTIDE SEQUENCE [LARGE SCALE GENOMIC DNA]</scope>
    <source>
        <strain evidence="10 11">W8131</strain>
    </source>
</reference>
<gene>
    <name evidence="10" type="ORF">FPQ14_11800</name>
</gene>
<dbReference type="InterPro" id="IPR044925">
    <property type="entry name" value="His-Me_finger_sf"/>
</dbReference>
<keyword evidence="5" id="KW-0378">Hydrolase</keyword>
<keyword evidence="7" id="KW-0078">Bacteriocin</keyword>
<dbReference type="GO" id="GO:0004519">
    <property type="term" value="F:endonuclease activity"/>
    <property type="evidence" value="ECO:0007669"/>
    <property type="project" value="UniProtKB-KW"/>
</dbReference>
<evidence type="ECO:0000256" key="8">
    <source>
        <dbReference type="SAM" id="MobiDB-lite"/>
    </source>
</evidence>
<evidence type="ECO:0000256" key="7">
    <source>
        <dbReference type="ARBA" id="ARBA00023048"/>
    </source>
</evidence>
<comment type="caution">
    <text evidence="10">The sequence shown here is derived from an EMBL/GenBank/DDBJ whole genome shotgun (WGS) entry which is preliminary data.</text>
</comment>
<keyword evidence="6" id="KW-0044">Antibiotic</keyword>
<evidence type="ECO:0000256" key="5">
    <source>
        <dbReference type="ARBA" id="ARBA00022801"/>
    </source>
</evidence>
<dbReference type="Gene3D" id="3.90.540.10">
    <property type="entry name" value="Colicin/pyocin, DNase domain"/>
    <property type="match status" value="1"/>
</dbReference>
<keyword evidence="2" id="KW-0929">Antimicrobial</keyword>
<evidence type="ECO:0000256" key="1">
    <source>
        <dbReference type="ARBA" id="ARBA00006811"/>
    </source>
</evidence>
<evidence type="ECO:0000256" key="2">
    <source>
        <dbReference type="ARBA" id="ARBA00022529"/>
    </source>
</evidence>
<proteinExistence type="inferred from homology"/>
<feature type="region of interest" description="Disordered" evidence="8">
    <location>
        <begin position="31"/>
        <end position="98"/>
    </location>
</feature>
<dbReference type="Proteomes" id="UP000319138">
    <property type="component" value="Unassembled WGS sequence"/>
</dbReference>
<accession>A0A556RGL5</accession>
<keyword evidence="4" id="KW-0255">Endonuclease</keyword>
<feature type="domain" description="LHH" evidence="9">
    <location>
        <begin position="39"/>
        <end position="68"/>
    </location>
</feature>
<protein>
    <recommendedName>
        <fullName evidence="9">LHH domain-containing protein</fullName>
    </recommendedName>
</protein>
<dbReference type="EMBL" id="VMHL01000006">
    <property type="protein sequence ID" value="TSJ88032.1"/>
    <property type="molecule type" value="Genomic_DNA"/>
</dbReference>
<name>A0A556RGL5_9GAMM</name>
<dbReference type="InterPro" id="IPR037146">
    <property type="entry name" value="Colicin/pyocin_DNase_dom_sf"/>
</dbReference>
<dbReference type="GO" id="GO:0042742">
    <property type="term" value="P:defense response to bacterium"/>
    <property type="evidence" value="ECO:0007669"/>
    <property type="project" value="UniProtKB-KW"/>
</dbReference>
<dbReference type="GO" id="GO:0016787">
    <property type="term" value="F:hydrolase activity"/>
    <property type="evidence" value="ECO:0007669"/>
    <property type="project" value="UniProtKB-KW"/>
</dbReference>
<dbReference type="Pfam" id="PF14411">
    <property type="entry name" value="LHH"/>
    <property type="match status" value="1"/>
</dbReference>
<comment type="similarity">
    <text evidence="1">Belongs to the colicin/pyosin nuclease family.</text>
</comment>
<dbReference type="SUPFAM" id="SSF54060">
    <property type="entry name" value="His-Me finger endonucleases"/>
    <property type="match status" value="1"/>
</dbReference>
<evidence type="ECO:0000313" key="11">
    <source>
        <dbReference type="Proteomes" id="UP000319138"/>
    </source>
</evidence>
<keyword evidence="3" id="KW-0540">Nuclease</keyword>
<evidence type="ECO:0000256" key="4">
    <source>
        <dbReference type="ARBA" id="ARBA00022759"/>
    </source>
</evidence>
<evidence type="ECO:0000256" key="6">
    <source>
        <dbReference type="ARBA" id="ARBA00023022"/>
    </source>
</evidence>
<evidence type="ECO:0000313" key="10">
    <source>
        <dbReference type="EMBL" id="TSJ88032.1"/>
    </source>
</evidence>
<feature type="compositionally biased region" description="Polar residues" evidence="8">
    <location>
        <begin position="65"/>
        <end position="76"/>
    </location>
</feature>
<organism evidence="10 11">
    <name type="scientific">Gilliamella apicola</name>
    <dbReference type="NCBI Taxonomy" id="1196095"/>
    <lineage>
        <taxon>Bacteria</taxon>
        <taxon>Pseudomonadati</taxon>
        <taxon>Pseudomonadota</taxon>
        <taxon>Gammaproteobacteria</taxon>
        <taxon>Orbales</taxon>
        <taxon>Orbaceae</taxon>
        <taxon>Gilliamella</taxon>
    </lineage>
</organism>
<evidence type="ECO:0000259" key="9">
    <source>
        <dbReference type="Pfam" id="PF14411"/>
    </source>
</evidence>